<dbReference type="Pfam" id="PF04185">
    <property type="entry name" value="Phosphoesterase"/>
    <property type="match status" value="1"/>
</dbReference>
<dbReference type="InterPro" id="IPR007312">
    <property type="entry name" value="Phosphoesterase"/>
</dbReference>
<gene>
    <name evidence="4" type="ORF">FSW04_09760</name>
</gene>
<keyword evidence="5" id="KW-1185">Reference proteome</keyword>
<feature type="region of interest" description="Disordered" evidence="3">
    <location>
        <begin position="1"/>
        <end position="45"/>
    </location>
</feature>
<name>A0A5B8U417_9ACTN</name>
<keyword evidence="2" id="KW-0843">Virulence</keyword>
<evidence type="ECO:0000313" key="4">
    <source>
        <dbReference type="EMBL" id="QEC47826.1"/>
    </source>
</evidence>
<proteinExistence type="predicted"/>
<dbReference type="KEGG" id="bsol:FSW04_09760"/>
<dbReference type="InterPro" id="IPR017850">
    <property type="entry name" value="Alkaline_phosphatase_core_sf"/>
</dbReference>
<accession>A0A5B8U417</accession>
<protein>
    <submittedName>
        <fullName evidence="4">Uncharacterized protein</fullName>
    </submittedName>
</protein>
<organism evidence="4 5">
    <name type="scientific">Baekduia soli</name>
    <dbReference type="NCBI Taxonomy" id="496014"/>
    <lineage>
        <taxon>Bacteria</taxon>
        <taxon>Bacillati</taxon>
        <taxon>Actinomycetota</taxon>
        <taxon>Thermoleophilia</taxon>
        <taxon>Solirubrobacterales</taxon>
        <taxon>Baekduiaceae</taxon>
        <taxon>Baekduia</taxon>
    </lineage>
</organism>
<evidence type="ECO:0000313" key="5">
    <source>
        <dbReference type="Proteomes" id="UP000321805"/>
    </source>
</evidence>
<evidence type="ECO:0000256" key="3">
    <source>
        <dbReference type="SAM" id="MobiDB-lite"/>
    </source>
</evidence>
<dbReference type="GO" id="GO:0016788">
    <property type="term" value="F:hydrolase activity, acting on ester bonds"/>
    <property type="evidence" value="ECO:0007669"/>
    <property type="project" value="InterPro"/>
</dbReference>
<dbReference type="AlphaFoldDB" id="A0A5B8U417"/>
<dbReference type="Proteomes" id="UP000321805">
    <property type="component" value="Chromosome"/>
</dbReference>
<sequence length="108" mass="10496">MAVDPAGGALPAGSSAAPASTATAGSTTAPASATTPDGTLAPAPPGGGRVGLLLLSAFVKPGSTNISDSYNHYSLLRSIEDLFGLDHLGLAGDPSLPSFDKAVYNNAG</sequence>
<keyword evidence="1" id="KW-0378">Hydrolase</keyword>
<evidence type="ECO:0000256" key="1">
    <source>
        <dbReference type="ARBA" id="ARBA00022801"/>
    </source>
</evidence>
<dbReference type="EMBL" id="CP042430">
    <property type="protein sequence ID" value="QEC47826.1"/>
    <property type="molecule type" value="Genomic_DNA"/>
</dbReference>
<dbReference type="OrthoDB" id="345880at2"/>
<evidence type="ECO:0000256" key="2">
    <source>
        <dbReference type="ARBA" id="ARBA00023026"/>
    </source>
</evidence>
<reference evidence="4 5" key="1">
    <citation type="journal article" date="2018" name="J. Microbiol.">
        <title>Baekduia soli gen. nov., sp. nov., a novel bacterium isolated from the soil of Baekdu Mountain and proposal of a novel family name, Baekduiaceae fam. nov.</title>
        <authorList>
            <person name="An D.S."/>
            <person name="Siddiqi M.Z."/>
            <person name="Kim K.H."/>
            <person name="Yu H.S."/>
            <person name="Im W.T."/>
        </authorList>
    </citation>
    <scope>NUCLEOTIDE SEQUENCE [LARGE SCALE GENOMIC DNA]</scope>
    <source>
        <strain evidence="4 5">BR7-21</strain>
    </source>
</reference>
<dbReference type="Gene3D" id="3.40.720.10">
    <property type="entry name" value="Alkaline Phosphatase, subunit A"/>
    <property type="match status" value="1"/>
</dbReference>
<feature type="compositionally biased region" description="Low complexity" evidence="3">
    <location>
        <begin position="1"/>
        <end position="41"/>
    </location>
</feature>